<dbReference type="AlphaFoldDB" id="A1ZY66"/>
<gene>
    <name evidence="1" type="ORF">M23134_00584</name>
</gene>
<reference evidence="1 2" key="1">
    <citation type="submission" date="2007-01" db="EMBL/GenBank/DDBJ databases">
        <authorList>
            <person name="Haygood M."/>
            <person name="Podell S."/>
            <person name="Anderson C."/>
            <person name="Hopkinson B."/>
            <person name="Roe K."/>
            <person name="Barbeau K."/>
            <person name="Gaasterland T."/>
            <person name="Ferriera S."/>
            <person name="Johnson J."/>
            <person name="Kravitz S."/>
            <person name="Beeson K."/>
            <person name="Sutton G."/>
            <person name="Rogers Y.-H."/>
            <person name="Friedman R."/>
            <person name="Frazier M."/>
            <person name="Venter J.C."/>
        </authorList>
    </citation>
    <scope>NUCLEOTIDE SEQUENCE [LARGE SCALE GENOMIC DNA]</scope>
    <source>
        <strain evidence="1 2">ATCC 23134</strain>
    </source>
</reference>
<proteinExistence type="predicted"/>
<accession>A1ZY66</accession>
<comment type="caution">
    <text evidence="1">The sequence shown here is derived from an EMBL/GenBank/DDBJ whole genome shotgun (WGS) entry which is preliminary data.</text>
</comment>
<dbReference type="Proteomes" id="UP000004095">
    <property type="component" value="Unassembled WGS sequence"/>
</dbReference>
<keyword evidence="2" id="KW-1185">Reference proteome</keyword>
<name>A1ZY66_MICM2</name>
<evidence type="ECO:0000313" key="1">
    <source>
        <dbReference type="EMBL" id="EAY24632.1"/>
    </source>
</evidence>
<protein>
    <submittedName>
        <fullName evidence="1">Uncharacterized protein</fullName>
    </submittedName>
</protein>
<organism evidence="1 2">
    <name type="scientific">Microscilla marina ATCC 23134</name>
    <dbReference type="NCBI Taxonomy" id="313606"/>
    <lineage>
        <taxon>Bacteria</taxon>
        <taxon>Pseudomonadati</taxon>
        <taxon>Bacteroidota</taxon>
        <taxon>Cytophagia</taxon>
        <taxon>Cytophagales</taxon>
        <taxon>Microscillaceae</taxon>
        <taxon>Microscilla</taxon>
    </lineage>
</organism>
<sequence>MYRGLKGQFYFHRKKYPLAKIQWVMLTFFKQLLYYCIEK</sequence>
<dbReference type="EMBL" id="AAWS01000064">
    <property type="protein sequence ID" value="EAY24632.1"/>
    <property type="molecule type" value="Genomic_DNA"/>
</dbReference>
<evidence type="ECO:0000313" key="2">
    <source>
        <dbReference type="Proteomes" id="UP000004095"/>
    </source>
</evidence>